<feature type="repeat" description="ANK" evidence="3">
    <location>
        <begin position="53"/>
        <end position="85"/>
    </location>
</feature>
<feature type="repeat" description="ANK" evidence="3">
    <location>
        <begin position="86"/>
        <end position="118"/>
    </location>
</feature>
<evidence type="ECO:0000256" key="1">
    <source>
        <dbReference type="ARBA" id="ARBA00022737"/>
    </source>
</evidence>
<dbReference type="SMART" id="SM00248">
    <property type="entry name" value="ANK"/>
    <property type="match status" value="2"/>
</dbReference>
<reference evidence="5 6" key="1">
    <citation type="journal article" date="2011" name="Genome Res.">
        <title>Chromosome and gene copy number variation allow major structural change between species and strains of Leishmania.</title>
        <authorList>
            <person name="Rogers M.B."/>
            <person name="Hilley J.D."/>
            <person name="Dickens N.J."/>
            <person name="Wilkes J."/>
            <person name="Bates P.A."/>
            <person name="Depledge D.P."/>
            <person name="Harris D."/>
            <person name="Her Y."/>
            <person name="Herzyk P."/>
            <person name="Imamura H."/>
            <person name="Otto T.D."/>
            <person name="Sanders M."/>
            <person name="Seeger K."/>
            <person name="Dujardin J.C."/>
            <person name="Berriman M."/>
            <person name="Smith D.F."/>
            <person name="Hertz-Fowler C."/>
            <person name="Mottram J.C."/>
        </authorList>
    </citation>
    <scope>NUCLEOTIDE SEQUENCE [LARGE SCALE GENOMIC DNA]</scope>
    <source>
        <strain evidence="5 6">MHOM/GT/2001/U1103</strain>
    </source>
</reference>
<proteinExistence type="predicted"/>
<dbReference type="InterPro" id="IPR036770">
    <property type="entry name" value="Ankyrin_rpt-contain_sf"/>
</dbReference>
<dbReference type="GeneID" id="13450404"/>
<dbReference type="AlphaFoldDB" id="E9AZM9"/>
<dbReference type="Proteomes" id="UP000007259">
    <property type="component" value="Chromosome 28"/>
</dbReference>
<dbReference type="EMBL" id="FR799581">
    <property type="protein sequence ID" value="CBZ28430.1"/>
    <property type="molecule type" value="Genomic_DNA"/>
</dbReference>
<gene>
    <name evidence="5" type="ORF">LMXM_28_0680</name>
</gene>
<dbReference type="PROSITE" id="PS50297">
    <property type="entry name" value="ANK_REP_REGION"/>
    <property type="match status" value="2"/>
</dbReference>
<evidence type="ECO:0000313" key="6">
    <source>
        <dbReference type="Proteomes" id="UP000007259"/>
    </source>
</evidence>
<feature type="compositionally biased region" description="Basic and acidic residues" evidence="4">
    <location>
        <begin position="174"/>
        <end position="190"/>
    </location>
</feature>
<dbReference type="VEuPathDB" id="TriTrypDB:LmxM.28.0680"/>
<evidence type="ECO:0000256" key="2">
    <source>
        <dbReference type="ARBA" id="ARBA00023043"/>
    </source>
</evidence>
<name>E9AZM9_LEIMU</name>
<dbReference type="OMA" id="ANGHMPI"/>
<dbReference type="KEGG" id="lmi:LMXM_28_0680"/>
<organism evidence="5 6">
    <name type="scientific">Leishmania mexicana (strain MHOM/GT/2001/U1103)</name>
    <dbReference type="NCBI Taxonomy" id="929439"/>
    <lineage>
        <taxon>Eukaryota</taxon>
        <taxon>Discoba</taxon>
        <taxon>Euglenozoa</taxon>
        <taxon>Kinetoplastea</taxon>
        <taxon>Metakinetoplastina</taxon>
        <taxon>Trypanosomatida</taxon>
        <taxon>Trypanosomatidae</taxon>
        <taxon>Leishmaniinae</taxon>
        <taxon>Leishmania</taxon>
    </lineage>
</organism>
<dbReference type="InterPro" id="IPR050776">
    <property type="entry name" value="Ank_Repeat/CDKN_Inhibitor"/>
</dbReference>
<dbReference type="OrthoDB" id="10057496at2759"/>
<dbReference type="PhylomeDB" id="E9AZM9"/>
<dbReference type="PROSITE" id="PS50088">
    <property type="entry name" value="ANK_REPEAT"/>
    <property type="match status" value="2"/>
</dbReference>
<dbReference type="PANTHER" id="PTHR24201">
    <property type="entry name" value="ANK_REP_REGION DOMAIN-CONTAINING PROTEIN"/>
    <property type="match status" value="1"/>
</dbReference>
<dbReference type="PANTHER" id="PTHR24201:SF15">
    <property type="entry name" value="ANKYRIN REPEAT DOMAIN-CONTAINING PROTEIN 66"/>
    <property type="match status" value="1"/>
</dbReference>
<keyword evidence="2 3" id="KW-0040">ANK repeat</keyword>
<protein>
    <submittedName>
        <fullName evidence="5">Uncharacterized protein</fullName>
    </submittedName>
</protein>
<dbReference type="SUPFAM" id="SSF48403">
    <property type="entry name" value="Ankyrin repeat"/>
    <property type="match status" value="1"/>
</dbReference>
<feature type="region of interest" description="Disordered" evidence="4">
    <location>
        <begin position="163"/>
        <end position="221"/>
    </location>
</feature>
<dbReference type="InterPro" id="IPR002110">
    <property type="entry name" value="Ankyrin_rpt"/>
</dbReference>
<feature type="compositionally biased region" description="Low complexity" evidence="4">
    <location>
        <begin position="202"/>
        <end position="221"/>
    </location>
</feature>
<keyword evidence="1" id="KW-0677">Repeat</keyword>
<keyword evidence="6" id="KW-1185">Reference proteome</keyword>
<evidence type="ECO:0000313" key="5">
    <source>
        <dbReference type="EMBL" id="CBZ28430.1"/>
    </source>
</evidence>
<accession>E9AZM9</accession>
<dbReference type="Gene3D" id="1.25.40.20">
    <property type="entry name" value="Ankyrin repeat-containing domain"/>
    <property type="match status" value="1"/>
</dbReference>
<evidence type="ECO:0000256" key="4">
    <source>
        <dbReference type="SAM" id="MobiDB-lite"/>
    </source>
</evidence>
<sequence length="235" mass="25645">MEPYYEPDSEFREPLTDVDAFLDSARYNEAGDLDLLKAYLEKNPSDVDARDEQGRTAVHMAAANGHMPILEMLFQFNPQPNVPNDEGNTALHFAALNNRVAAAEALLAHGWSAAEQNIMGKTALQLIYEKQYNEMETLLMSRDETLDTYVPPSQASVMVNLSAKEGDEDEENERDEKPTEEAKVAAERKMPLAPIAPAKRIVPSASKAPAPAPAVPVDATTSTQMLGSASVDGIE</sequence>
<dbReference type="Pfam" id="PF12796">
    <property type="entry name" value="Ank_2"/>
    <property type="match status" value="1"/>
</dbReference>
<evidence type="ECO:0000256" key="3">
    <source>
        <dbReference type="PROSITE-ProRule" id="PRU00023"/>
    </source>
</evidence>
<dbReference type="RefSeq" id="XP_003876901.1">
    <property type="nucleotide sequence ID" value="XM_003876852.1"/>
</dbReference>